<evidence type="ECO:0000313" key="6">
    <source>
        <dbReference type="Proteomes" id="UP000239907"/>
    </source>
</evidence>
<dbReference type="PANTHER" id="PTHR10357:SF214">
    <property type="entry name" value="GLUCOSYLGLYCERATE PHOSPHORYLASE"/>
    <property type="match status" value="1"/>
</dbReference>
<dbReference type="GO" id="GO:0005975">
    <property type="term" value="P:carbohydrate metabolic process"/>
    <property type="evidence" value="ECO:0007669"/>
    <property type="project" value="InterPro"/>
</dbReference>
<protein>
    <submittedName>
        <fullName evidence="5">Alpha-amylase</fullName>
    </submittedName>
</protein>
<dbReference type="InterPro" id="IPR016377">
    <property type="entry name" value="Sucrose_GGa_phosphorylase-rel"/>
</dbReference>
<evidence type="ECO:0000256" key="3">
    <source>
        <dbReference type="PIRSR" id="PIRSR003059-2"/>
    </source>
</evidence>
<dbReference type="GO" id="GO:0016757">
    <property type="term" value="F:glycosyltransferase activity"/>
    <property type="evidence" value="ECO:0007669"/>
    <property type="project" value="UniProtKB-KW"/>
</dbReference>
<dbReference type="AlphaFoldDB" id="A0A2S7U6T4"/>
<gene>
    <name evidence="5" type="ORF">BSZ32_03480</name>
</gene>
<feature type="binding site" evidence="3">
    <location>
        <position position="153"/>
    </location>
    <ligand>
        <name>substrate</name>
    </ligand>
</feature>
<dbReference type="PANTHER" id="PTHR10357">
    <property type="entry name" value="ALPHA-AMYLASE FAMILY MEMBER"/>
    <property type="match status" value="1"/>
</dbReference>
<dbReference type="Pfam" id="PF00128">
    <property type="entry name" value="Alpha-amylase"/>
    <property type="match status" value="1"/>
</dbReference>
<feature type="binding site" evidence="3">
    <location>
        <begin position="355"/>
        <end position="356"/>
    </location>
    <ligand>
        <name>substrate</name>
    </ligand>
</feature>
<accession>A0A2S7U6T4</accession>
<dbReference type="Gene3D" id="2.60.40.1180">
    <property type="entry name" value="Golgi alpha-mannosidase II"/>
    <property type="match status" value="1"/>
</dbReference>
<feature type="binding site" evidence="3">
    <location>
        <position position="115"/>
    </location>
    <ligand>
        <name>substrate</name>
    </ligand>
</feature>
<dbReference type="SMART" id="SM00642">
    <property type="entry name" value="Aamy"/>
    <property type="match status" value="1"/>
</dbReference>
<reference evidence="5 6" key="1">
    <citation type="submission" date="2016-12" db="EMBL/GenBank/DDBJ databases">
        <title>Study of bacterial adaptation to deep sea.</title>
        <authorList>
            <person name="Song J."/>
            <person name="Yoshizawa S."/>
            <person name="Kogure K."/>
        </authorList>
    </citation>
    <scope>NUCLEOTIDE SEQUENCE [LARGE SCALE GENOMIC DNA]</scope>
    <source>
        <strain evidence="5 6">SAORIC-165</strain>
    </source>
</reference>
<keyword evidence="2" id="KW-0808">Transferase</keyword>
<organism evidence="5 6">
    <name type="scientific">Rubritalea profundi</name>
    <dbReference type="NCBI Taxonomy" id="1658618"/>
    <lineage>
        <taxon>Bacteria</taxon>
        <taxon>Pseudomonadati</taxon>
        <taxon>Verrucomicrobiota</taxon>
        <taxon>Verrucomicrobiia</taxon>
        <taxon>Verrucomicrobiales</taxon>
        <taxon>Rubritaleaceae</taxon>
        <taxon>Rubritalea</taxon>
    </lineage>
</organism>
<dbReference type="CDD" id="cd11356">
    <property type="entry name" value="AmyAc_Sucrose_phosphorylase-like_1"/>
    <property type="match status" value="1"/>
</dbReference>
<keyword evidence="1" id="KW-0328">Glycosyltransferase</keyword>
<evidence type="ECO:0000256" key="1">
    <source>
        <dbReference type="ARBA" id="ARBA00022676"/>
    </source>
</evidence>
<dbReference type="Gene3D" id="3.90.400.10">
    <property type="entry name" value="Oligo-1,6-glucosidase, Domain 2"/>
    <property type="match status" value="1"/>
</dbReference>
<proteinExistence type="predicted"/>
<sequence length="590" mass="67216">MQEFGGVSYDQANHPKVQQVQHRVEQHVQQIYGAEKSAEISADIMRDGGLTDAAIDTHTLVNKWDEGDVYTITYADSIKKNGELPLKTLHRILRQHLRGVTNGIHILPFCPYTSDYGFSVVDYHAVKPEFGSWKDIQAISEDFKLMADLVINHCSSESEWFKNFKEGKDPGSDYFVLGEDYEDVSKVVRPRPHPLFTNVQTVDGEKEVWCTFSADQVDLNFRNPKVLLEFIRVIRTYLAQGVTVFRLDAIAFLWKESGTTCVHLDQTHEIIKLLRLFIETLEPEAIVITETNVPNKENLSYFGNDNEAHMIYNFSLPPLLLNTMLSGDCRHLKAWMMSMPPARRGRAYFNFIASHDGIGLRPAEGLLSEQELKDLTDTLCSFGGEISMRKMPDGQLQPYEANISLFSSMAGKIGGAKDAYHLQRFICAHSIMLALEGVPAFYIHSLLGTENDLQGVADTGELRAINRHNWDADMLEEKIADPGLHHGEVFESLKRMIRVRRQQPAFHPNATQYTLHFGNEVFAFWRESLNREQSIFALHNISDKKQEIPLVELNLIATENWRDLLSGEKITPCKQSIVLEPYQSTWITNR</sequence>
<dbReference type="InterPro" id="IPR017853">
    <property type="entry name" value="GH"/>
</dbReference>
<feature type="domain" description="Glycosyl hydrolase family 13 catalytic" evidence="4">
    <location>
        <begin position="68"/>
        <end position="500"/>
    </location>
</feature>
<comment type="caution">
    <text evidence="5">The sequence shown here is derived from an EMBL/GenBank/DDBJ whole genome shotgun (WGS) entry which is preliminary data.</text>
</comment>
<dbReference type="PIRSF" id="PIRSF003059">
    <property type="entry name" value="Sucrose_phosphorylase"/>
    <property type="match status" value="1"/>
</dbReference>
<dbReference type="EMBL" id="MQWA01000001">
    <property type="protein sequence ID" value="PQJ30237.1"/>
    <property type="molecule type" value="Genomic_DNA"/>
</dbReference>
<evidence type="ECO:0000313" key="5">
    <source>
        <dbReference type="EMBL" id="PQJ30237.1"/>
    </source>
</evidence>
<name>A0A2S7U6T4_9BACT</name>
<dbReference type="InterPro" id="IPR045857">
    <property type="entry name" value="O16G_dom_2"/>
</dbReference>
<feature type="binding site" evidence="3">
    <location>
        <begin position="246"/>
        <end position="248"/>
    </location>
    <ligand>
        <name>substrate</name>
    </ligand>
</feature>
<dbReference type="InterPro" id="IPR006047">
    <property type="entry name" value="GH13_cat_dom"/>
</dbReference>
<dbReference type="InterPro" id="IPR033746">
    <property type="entry name" value="GGa_phosphorylase"/>
</dbReference>
<evidence type="ECO:0000259" key="4">
    <source>
        <dbReference type="SMART" id="SM00642"/>
    </source>
</evidence>
<dbReference type="SUPFAM" id="SSF51445">
    <property type="entry name" value="(Trans)glycosidases"/>
    <property type="match status" value="1"/>
</dbReference>
<feature type="binding site" evidence="3">
    <location>
        <position position="463"/>
    </location>
    <ligand>
        <name>substrate</name>
    </ligand>
</feature>
<dbReference type="InterPro" id="IPR013780">
    <property type="entry name" value="Glyco_hydro_b"/>
</dbReference>
<keyword evidence="6" id="KW-1185">Reference proteome</keyword>
<evidence type="ECO:0000256" key="2">
    <source>
        <dbReference type="ARBA" id="ARBA00022679"/>
    </source>
</evidence>
<dbReference type="Proteomes" id="UP000239907">
    <property type="component" value="Unassembled WGS sequence"/>
</dbReference>
<dbReference type="Gene3D" id="3.20.20.80">
    <property type="entry name" value="Glycosidases"/>
    <property type="match status" value="1"/>
</dbReference>